<keyword evidence="1 3" id="KW-0808">Transferase</keyword>
<organism evidence="5 6">
    <name type="scientific">Bacteroides mediterraneensis</name>
    <dbReference type="NCBI Taxonomy" id="1841856"/>
    <lineage>
        <taxon>Bacteria</taxon>
        <taxon>Pseudomonadati</taxon>
        <taxon>Bacteroidota</taxon>
        <taxon>Bacteroidia</taxon>
        <taxon>Bacteroidales</taxon>
        <taxon>Bacteroidaceae</taxon>
        <taxon>Bacteroides</taxon>
    </lineage>
</organism>
<dbReference type="PANTHER" id="PTHR32125">
    <property type="entry name" value="2-C-METHYL-D-ERYTHRITOL 4-PHOSPHATE CYTIDYLYLTRANSFERASE, CHLOROPLASTIC"/>
    <property type="match status" value="1"/>
</dbReference>
<dbReference type="InterPro" id="IPR034683">
    <property type="entry name" value="IspD/TarI"/>
</dbReference>
<dbReference type="Pfam" id="PF01128">
    <property type="entry name" value="IspD"/>
    <property type="match status" value="1"/>
</dbReference>
<feature type="site" description="Positions MEP for the nucleophilic attack" evidence="3">
    <location>
        <position position="213"/>
    </location>
</feature>
<comment type="catalytic activity">
    <reaction evidence="3">
        <text>2-C-methyl-D-erythritol 4-phosphate + CTP + H(+) = 4-CDP-2-C-methyl-D-erythritol + diphosphate</text>
        <dbReference type="Rhea" id="RHEA:13429"/>
        <dbReference type="ChEBI" id="CHEBI:15378"/>
        <dbReference type="ChEBI" id="CHEBI:33019"/>
        <dbReference type="ChEBI" id="CHEBI:37563"/>
        <dbReference type="ChEBI" id="CHEBI:57823"/>
        <dbReference type="ChEBI" id="CHEBI:58262"/>
        <dbReference type="EC" id="2.7.7.60"/>
    </reaction>
</comment>
<dbReference type="PROSITE" id="PS00061">
    <property type="entry name" value="ADH_SHORT"/>
    <property type="match status" value="1"/>
</dbReference>
<comment type="similarity">
    <text evidence="4">Belongs to the short-chain dehydrogenases/reductases (SDR) family.</text>
</comment>
<evidence type="ECO:0000313" key="5">
    <source>
        <dbReference type="EMBL" id="MBM6758419.1"/>
    </source>
</evidence>
<feature type="site" description="Transition state stabilizer" evidence="3">
    <location>
        <position position="23"/>
    </location>
</feature>
<evidence type="ECO:0000256" key="3">
    <source>
        <dbReference type="HAMAP-Rule" id="MF_00108"/>
    </source>
</evidence>
<dbReference type="Gene3D" id="3.90.550.10">
    <property type="entry name" value="Spore Coat Polysaccharide Biosynthesis Protein SpsA, Chain A"/>
    <property type="match status" value="1"/>
</dbReference>
<feature type="site" description="Positions MEP for the nucleophilic attack" evidence="3">
    <location>
        <position position="154"/>
    </location>
</feature>
<dbReference type="InterPro" id="IPR029044">
    <property type="entry name" value="Nucleotide-diphossugar_trans"/>
</dbReference>
<dbReference type="InterPro" id="IPR012115">
    <property type="entry name" value="CDP-ribitol_syn"/>
</dbReference>
<dbReference type="InterPro" id="IPR036291">
    <property type="entry name" value="NAD(P)-bd_dom_sf"/>
</dbReference>
<dbReference type="Proteomes" id="UP000703295">
    <property type="component" value="Unassembled WGS sequence"/>
</dbReference>
<name>A0ABS2EVQ9_9BACE</name>
<dbReference type="Gene3D" id="3.40.50.720">
    <property type="entry name" value="NAD(P)-binding Rossmann-like Domain"/>
    <property type="match status" value="1"/>
</dbReference>
<dbReference type="CDD" id="cd05233">
    <property type="entry name" value="SDR_c"/>
    <property type="match status" value="1"/>
</dbReference>
<feature type="site" description="Transition state stabilizer" evidence="3">
    <location>
        <position position="16"/>
    </location>
</feature>
<dbReference type="GO" id="GO:0016779">
    <property type="term" value="F:nucleotidyltransferase activity"/>
    <property type="evidence" value="ECO:0007669"/>
    <property type="project" value="UniProtKB-KW"/>
</dbReference>
<sequence>MKKNIAVILAGGVGSRLGLSTPKQFFKVAGKMVVEHTVDAFERNPHIDEIAIVSNPFYISEFENIVIKNGWKKIKKILKGGKERYDSSLSAIEAYAGSDVNLIFHDAVRPLISQRIINDVIEALDKYEAIDVALPSADTIIEVEDDFICQIPDRSRLRRGQTPQAFAINTIRKAYQIALKDPNFKVTDDCGVVKKYLPEVPIYVVQGEESNMKLTYKEDTYLLDKFFQLRKSELNHEPIQEETFRDKVAVIFGGSYGIGAETARMLQEKGGKVYCFSRSLNHTDVGNRQTVKEALESVYQKEKRIDFVVNTAGVLNKEPLISTSYETIQSAVQTNYMGTVNVALEAFPYLKENKGQLIFFTSSSYTRGRAFYSIYSSTKAAIVNFVQAIAQEWEGFGIHINCINPERTKTPMRVHNFGIEPEDTLLSAEKVAEATLRTLASDYTGQVIDVKRETL</sequence>
<evidence type="ECO:0000256" key="2">
    <source>
        <dbReference type="ARBA" id="ARBA00022695"/>
    </source>
</evidence>
<dbReference type="InterPro" id="IPR020904">
    <property type="entry name" value="Sc_DH/Rdtase_CS"/>
</dbReference>
<comment type="pathway">
    <text evidence="3">Isoprenoid biosynthesis; isopentenyl diphosphate biosynthesis via DXP pathway; isopentenyl diphosphate from 1-deoxy-D-xylulose 5-phosphate: step 2/6.</text>
</comment>
<dbReference type="EMBL" id="JACJJW010000014">
    <property type="protein sequence ID" value="MBM6758419.1"/>
    <property type="molecule type" value="Genomic_DNA"/>
</dbReference>
<dbReference type="PANTHER" id="PTHR32125:SF4">
    <property type="entry name" value="2-C-METHYL-D-ERYTHRITOL 4-PHOSPHATE CYTIDYLYLTRANSFERASE, CHLOROPLASTIC"/>
    <property type="match status" value="1"/>
</dbReference>
<dbReference type="PRINTS" id="PR00080">
    <property type="entry name" value="SDRFAMILY"/>
</dbReference>
<gene>
    <name evidence="3" type="primary">ispD</name>
    <name evidence="5" type="ORF">H6A31_06940</name>
</gene>
<dbReference type="SUPFAM" id="SSF51735">
    <property type="entry name" value="NAD(P)-binding Rossmann-fold domains"/>
    <property type="match status" value="1"/>
</dbReference>
<dbReference type="EC" id="2.7.7.60" evidence="3"/>
<keyword evidence="2 3" id="KW-0548">Nucleotidyltransferase</keyword>
<accession>A0ABS2EVQ9</accession>
<comment type="caution">
    <text evidence="5">The sequence shown here is derived from an EMBL/GenBank/DDBJ whole genome shotgun (WGS) entry which is preliminary data.</text>
</comment>
<keyword evidence="3" id="KW-0414">Isoprene biosynthesis</keyword>
<comment type="similarity">
    <text evidence="3">Belongs to the IspD/TarI cytidylyltransferase family. IspD subfamily.</text>
</comment>
<dbReference type="InterPro" id="IPR050088">
    <property type="entry name" value="IspD/TarI_cytidylyltransf_bact"/>
</dbReference>
<dbReference type="HAMAP" id="MF_00108">
    <property type="entry name" value="IspD"/>
    <property type="match status" value="1"/>
</dbReference>
<evidence type="ECO:0000313" key="6">
    <source>
        <dbReference type="Proteomes" id="UP000703295"/>
    </source>
</evidence>
<keyword evidence="6" id="KW-1185">Reference proteome</keyword>
<protein>
    <recommendedName>
        <fullName evidence="3">2-C-methyl-D-erythritol 4-phosphate cytidylyltransferase</fullName>
        <ecNumber evidence="3">2.7.7.60</ecNumber>
    </recommendedName>
    <alternativeName>
        <fullName evidence="3">4-diphosphocytidyl-2C-methyl-D-erythritol synthase</fullName>
    </alternativeName>
    <alternativeName>
        <fullName evidence="3">MEP cytidylyltransferase</fullName>
        <shortName evidence="3">MCT</shortName>
    </alternativeName>
</protein>
<dbReference type="RefSeq" id="WP_204475604.1">
    <property type="nucleotide sequence ID" value="NZ_JACJJW010000014.1"/>
</dbReference>
<dbReference type="InterPro" id="IPR001228">
    <property type="entry name" value="IspD"/>
</dbReference>
<dbReference type="InterPro" id="IPR002347">
    <property type="entry name" value="SDR_fam"/>
</dbReference>
<reference evidence="5 6" key="1">
    <citation type="journal article" date="2021" name="Sci. Rep.">
        <title>The distribution of antibiotic resistance genes in chicken gut microbiota commensals.</title>
        <authorList>
            <person name="Juricova H."/>
            <person name="Matiasovicova J."/>
            <person name="Kubasova T."/>
            <person name="Cejkova D."/>
            <person name="Rychlik I."/>
        </authorList>
    </citation>
    <scope>NUCLEOTIDE SEQUENCE [LARGE SCALE GENOMIC DNA]</scope>
    <source>
        <strain evidence="5 6">An801</strain>
    </source>
</reference>
<evidence type="ECO:0000256" key="4">
    <source>
        <dbReference type="RuleBase" id="RU000363"/>
    </source>
</evidence>
<dbReference type="Pfam" id="PF00106">
    <property type="entry name" value="adh_short"/>
    <property type="match status" value="1"/>
</dbReference>
<dbReference type="SUPFAM" id="SSF53448">
    <property type="entry name" value="Nucleotide-diphospho-sugar transferases"/>
    <property type="match status" value="1"/>
</dbReference>
<dbReference type="PIRSF" id="PIRSF036586">
    <property type="entry name" value="CDP-ribitol_syn"/>
    <property type="match status" value="1"/>
</dbReference>
<dbReference type="CDD" id="cd02516">
    <property type="entry name" value="CDP-ME_synthetase"/>
    <property type="match status" value="1"/>
</dbReference>
<evidence type="ECO:0000256" key="1">
    <source>
        <dbReference type="ARBA" id="ARBA00022679"/>
    </source>
</evidence>
<proteinExistence type="inferred from homology"/>
<dbReference type="PRINTS" id="PR00081">
    <property type="entry name" value="GDHRDH"/>
</dbReference>
<comment type="function">
    <text evidence="3">Catalyzes the formation of 4-diphosphocytidyl-2-C-methyl-D-erythritol from CTP and 2-C-methyl-D-erythritol 4-phosphate (MEP).</text>
</comment>